<keyword evidence="1" id="KW-0812">Transmembrane</keyword>
<accession>A0A7G3B9S9</accession>
<reference evidence="2" key="1">
    <citation type="journal article" date="2020" name="BMC">
        <title>Leishmania infection induces a limited differential gene expression in the sand fly midgut.</title>
        <authorList>
            <person name="Coutinho-Abreu I.V."/>
            <person name="Serafim T.D."/>
            <person name="Meneses C."/>
            <person name="Kamhawi S."/>
            <person name="Oliveira F."/>
            <person name="Valenzuela J.G."/>
        </authorList>
    </citation>
    <scope>NUCLEOTIDE SEQUENCE</scope>
    <source>
        <strain evidence="2">Jacobina</strain>
        <tissue evidence="2">Midgut</tissue>
    </source>
</reference>
<dbReference type="VEuPathDB" id="VectorBase:LLONM1_001732"/>
<dbReference type="EMBL" id="GITU01011783">
    <property type="protein sequence ID" value="MBC1180486.1"/>
    <property type="molecule type" value="Transcribed_RNA"/>
</dbReference>
<keyword evidence="1" id="KW-1133">Transmembrane helix</keyword>
<feature type="transmembrane region" description="Helical" evidence="1">
    <location>
        <begin position="43"/>
        <end position="64"/>
    </location>
</feature>
<evidence type="ECO:0000313" key="2">
    <source>
        <dbReference type="EMBL" id="MBC1180486.1"/>
    </source>
</evidence>
<evidence type="ECO:0000256" key="1">
    <source>
        <dbReference type="SAM" id="Phobius"/>
    </source>
</evidence>
<protein>
    <submittedName>
        <fullName evidence="2">Uncharacterized protein</fullName>
    </submittedName>
</protein>
<name>A0A7G3B9S9_LUTLO</name>
<sequence>MFIFFAITAVVSTFHAVRAIGEFGLRFMAETRRCFNTLMPLFLGIIDFFTKIVGGFYMLIAMIWRDSINLRGAGRNNLRALPPPPRRWNSQNFARRQLNYPN</sequence>
<dbReference type="AlphaFoldDB" id="A0A7G3B9S9"/>
<proteinExistence type="predicted"/>
<keyword evidence="1" id="KW-0472">Membrane</keyword>
<organism evidence="2">
    <name type="scientific">Lutzomyia longipalpis</name>
    <name type="common">Sand fly</name>
    <dbReference type="NCBI Taxonomy" id="7200"/>
    <lineage>
        <taxon>Eukaryota</taxon>
        <taxon>Metazoa</taxon>
        <taxon>Ecdysozoa</taxon>
        <taxon>Arthropoda</taxon>
        <taxon>Hexapoda</taxon>
        <taxon>Insecta</taxon>
        <taxon>Pterygota</taxon>
        <taxon>Neoptera</taxon>
        <taxon>Endopterygota</taxon>
        <taxon>Diptera</taxon>
        <taxon>Nematocera</taxon>
        <taxon>Psychodoidea</taxon>
        <taxon>Psychodidae</taxon>
        <taxon>Lutzomyia</taxon>
        <taxon>Lutzomyia</taxon>
    </lineage>
</organism>